<organism evidence="1 2">
    <name type="scientific">Collybiopsis confluens</name>
    <dbReference type="NCBI Taxonomy" id="2823264"/>
    <lineage>
        <taxon>Eukaryota</taxon>
        <taxon>Fungi</taxon>
        <taxon>Dikarya</taxon>
        <taxon>Basidiomycota</taxon>
        <taxon>Agaricomycotina</taxon>
        <taxon>Agaricomycetes</taxon>
        <taxon>Agaricomycetidae</taxon>
        <taxon>Agaricales</taxon>
        <taxon>Marasmiineae</taxon>
        <taxon>Omphalotaceae</taxon>
        <taxon>Collybiopsis</taxon>
    </lineage>
</organism>
<dbReference type="EMBL" id="JAACJN010000072">
    <property type="protein sequence ID" value="KAF5378974.1"/>
    <property type="molecule type" value="Genomic_DNA"/>
</dbReference>
<gene>
    <name evidence="1" type="ORF">D9757_009123</name>
</gene>
<keyword evidence="2" id="KW-1185">Reference proteome</keyword>
<dbReference type="AlphaFoldDB" id="A0A8H5H977"/>
<reference evidence="1 2" key="1">
    <citation type="journal article" date="2020" name="ISME J.">
        <title>Uncovering the hidden diversity of litter-decomposition mechanisms in mushroom-forming fungi.</title>
        <authorList>
            <person name="Floudas D."/>
            <person name="Bentzer J."/>
            <person name="Ahren D."/>
            <person name="Johansson T."/>
            <person name="Persson P."/>
            <person name="Tunlid A."/>
        </authorList>
    </citation>
    <scope>NUCLEOTIDE SEQUENCE [LARGE SCALE GENOMIC DNA]</scope>
    <source>
        <strain evidence="1 2">CBS 406.79</strain>
    </source>
</reference>
<name>A0A8H5H977_9AGAR</name>
<comment type="caution">
    <text evidence="1">The sequence shown here is derived from an EMBL/GenBank/DDBJ whole genome shotgun (WGS) entry which is preliminary data.</text>
</comment>
<evidence type="ECO:0000313" key="2">
    <source>
        <dbReference type="Proteomes" id="UP000518752"/>
    </source>
</evidence>
<evidence type="ECO:0000313" key="1">
    <source>
        <dbReference type="EMBL" id="KAF5378974.1"/>
    </source>
</evidence>
<sequence length="88" mass="9752">MGILYVPDWIAEELKAGTRCLKDYHKLSDPAPDSSTASARAETTPWLRKSFIPTSVKLFCCGSKWVVRVTDSHGADDGSIELWVPREG</sequence>
<dbReference type="Proteomes" id="UP000518752">
    <property type="component" value="Unassembled WGS sequence"/>
</dbReference>
<proteinExistence type="predicted"/>
<dbReference type="OrthoDB" id="270639at2759"/>
<protein>
    <submittedName>
        <fullName evidence="1">Uncharacterized protein</fullName>
    </submittedName>
</protein>
<accession>A0A8H5H977</accession>